<dbReference type="Pfam" id="PF17410">
    <property type="entry name" value="Stevor"/>
    <property type="match status" value="1"/>
</dbReference>
<sequence length="53" mass="6171">MRMASIASSTINPYGIAALVLIVLVVVLIVLYIWLYRRRKKSWKHECKKHLST</sequence>
<gene>
    <name evidence="2" type="ORF">PFHG_05277</name>
</gene>
<keyword evidence="1" id="KW-1133">Transmembrane helix</keyword>
<reference evidence="3" key="2">
    <citation type="submission" date="2006-03" db="EMBL/GenBank/DDBJ databases">
        <title>The genome sequence of the Plasmodium falciparum HB3.</title>
        <authorList>
            <consortium name="The Broad Institute Genome Sequencing Platform"/>
            <person name="Birren B."/>
            <person name="Lander E."/>
            <person name="Galagan J."/>
            <person name="Nusbaum C."/>
            <person name="Devon K."/>
            <person name="Henn M."/>
            <person name="Jaffe D."/>
            <person name="Butler J."/>
            <person name="Alvarez P."/>
            <person name="Gnerre S."/>
            <person name="Grabherr M."/>
            <person name="Kleber M."/>
            <person name="Mauceli E."/>
            <person name="Brockman W."/>
            <person name="MacCallum I.A."/>
            <person name="Rounsley S."/>
            <person name="Young S."/>
            <person name="LaButti K."/>
            <person name="Pushparaj V."/>
            <person name="DeCaprio D."/>
            <person name="Crawford M."/>
            <person name="Koehrsen M."/>
            <person name="Engels R."/>
            <person name="Montgomery P."/>
            <person name="Pearson M."/>
            <person name="Howarth C."/>
            <person name="Larson L."/>
            <person name="Luoma S."/>
            <person name="White J."/>
            <person name="Kodira C."/>
            <person name="Zeng Q."/>
            <person name="Oleary S."/>
            <person name="Yandava C."/>
            <person name="Alvarado L."/>
            <person name="Wirth D."/>
            <person name="Volkman S."/>
            <person name="Hartl D."/>
        </authorList>
    </citation>
    <scope>NUCLEOTIDE SEQUENCE [LARGE SCALE GENOMIC DNA]</scope>
</reference>
<protein>
    <submittedName>
        <fullName evidence="2">Uncharacterized protein</fullName>
    </submittedName>
</protein>
<accession>A0A0L7KKT2</accession>
<dbReference type="InterPro" id="IPR006374">
    <property type="entry name" value="VSA_Stevor"/>
</dbReference>
<dbReference type="Proteomes" id="UP000054289">
    <property type="component" value="Unassembled WGS sequence"/>
</dbReference>
<dbReference type="KEGG" id="pfh:PFHG_05277"/>
<evidence type="ECO:0000313" key="2">
    <source>
        <dbReference type="EMBL" id="KOB63499.1"/>
    </source>
</evidence>
<evidence type="ECO:0000313" key="3">
    <source>
        <dbReference type="Proteomes" id="UP000054289"/>
    </source>
</evidence>
<evidence type="ECO:0000256" key="1">
    <source>
        <dbReference type="SAM" id="Phobius"/>
    </source>
</evidence>
<dbReference type="AlphaFoldDB" id="A0A0L7KKT2"/>
<reference evidence="2 3" key="1">
    <citation type="submission" date="2006-03" db="EMBL/GenBank/DDBJ databases">
        <title>Annotation of Plasmodium falciparum HB3.</title>
        <authorList>
            <consortium name="The Broad Institute Genome Sequencing Platform"/>
            <person name="Volkman S.K."/>
            <person name="Neafsey D.E."/>
            <person name="Dash A.P."/>
            <person name="Chitnis C.E."/>
            <person name="Hartl D.L."/>
            <person name="Young S.K."/>
            <person name="Zeng Q."/>
            <person name="Koehrsen M."/>
            <person name="Alvarado L."/>
            <person name="Berlin A."/>
            <person name="Borenstein D."/>
            <person name="Chapman S.B."/>
            <person name="Chen Z."/>
            <person name="Engels R."/>
            <person name="Freedman E."/>
            <person name="Gellesch M."/>
            <person name="Goldberg J."/>
            <person name="Griggs A."/>
            <person name="Gujja S."/>
            <person name="Heilman E.R."/>
            <person name="Heiman D.I."/>
            <person name="Howarth C."/>
            <person name="Jen D."/>
            <person name="Larson L."/>
            <person name="Mehta T."/>
            <person name="Neiman D."/>
            <person name="Park D."/>
            <person name="Pearson M."/>
            <person name="Roberts A."/>
            <person name="Saif S."/>
            <person name="Shea T."/>
            <person name="Shenoy N."/>
            <person name="Sisk P."/>
            <person name="Stolte C."/>
            <person name="Sykes S."/>
            <person name="Walk T."/>
            <person name="White J."/>
            <person name="Yandava C."/>
            <person name="Haas B."/>
            <person name="Henn M.R."/>
            <person name="Nusbaum C."/>
            <person name="Birren B."/>
        </authorList>
    </citation>
    <scope>NUCLEOTIDE SEQUENCE [LARGE SCALE GENOMIC DNA]</scope>
    <source>
        <strain evidence="2">HB3</strain>
    </source>
</reference>
<keyword evidence="1" id="KW-0472">Membrane</keyword>
<keyword evidence="1" id="KW-0812">Transmembrane</keyword>
<organism evidence="2 3">
    <name type="scientific">Plasmodium falciparum (isolate HB3)</name>
    <dbReference type="NCBI Taxonomy" id="137071"/>
    <lineage>
        <taxon>Eukaryota</taxon>
        <taxon>Sar</taxon>
        <taxon>Alveolata</taxon>
        <taxon>Apicomplexa</taxon>
        <taxon>Aconoidasida</taxon>
        <taxon>Haemosporida</taxon>
        <taxon>Plasmodiidae</taxon>
        <taxon>Plasmodium</taxon>
        <taxon>Plasmodium (Laverania)</taxon>
    </lineage>
</organism>
<dbReference type="EMBL" id="CH672208">
    <property type="protein sequence ID" value="KOB63499.1"/>
    <property type="molecule type" value="Genomic_DNA"/>
</dbReference>
<proteinExistence type="predicted"/>
<name>A0A0L7KKT2_PLAFX</name>
<feature type="transmembrane region" description="Helical" evidence="1">
    <location>
        <begin position="14"/>
        <end position="35"/>
    </location>
</feature>